<dbReference type="EMBL" id="SLWQ01000001">
    <property type="protein sequence ID" value="TCO43185.1"/>
    <property type="molecule type" value="Genomic_DNA"/>
</dbReference>
<evidence type="ECO:0000313" key="1">
    <source>
        <dbReference type="EMBL" id="TCO43185.1"/>
    </source>
</evidence>
<comment type="caution">
    <text evidence="1">The sequence shown here is derived from an EMBL/GenBank/DDBJ whole genome shotgun (WGS) entry which is preliminary data.</text>
</comment>
<keyword evidence="2" id="KW-1185">Reference proteome</keyword>
<proteinExistence type="predicted"/>
<protein>
    <submittedName>
        <fullName evidence="1">Uncharacterized protein</fullName>
    </submittedName>
</protein>
<dbReference type="Proteomes" id="UP000294862">
    <property type="component" value="Unassembled WGS sequence"/>
</dbReference>
<accession>A0A4R2IKF9</accession>
<dbReference type="RefSeq" id="WP_131993233.1">
    <property type="nucleotide sequence ID" value="NZ_JACGXM010000002.1"/>
</dbReference>
<evidence type="ECO:0000313" key="2">
    <source>
        <dbReference type="Proteomes" id="UP000294862"/>
    </source>
</evidence>
<name>A0A4R2IKF9_9GAMM</name>
<reference evidence="1 2" key="1">
    <citation type="journal article" date="2015" name="Stand. Genomic Sci.">
        <title>Genomic Encyclopedia of Bacterial and Archaeal Type Strains, Phase III: the genomes of soil and plant-associated and newly described type strains.</title>
        <authorList>
            <person name="Whitman W.B."/>
            <person name="Woyke T."/>
            <person name="Klenk H.P."/>
            <person name="Zhou Y."/>
            <person name="Lilburn T.G."/>
            <person name="Beck B.J."/>
            <person name="De Vos P."/>
            <person name="Vandamme P."/>
            <person name="Eisen J.A."/>
            <person name="Garrity G."/>
            <person name="Hugenholtz P."/>
            <person name="Kyrpides N.C."/>
        </authorList>
    </citation>
    <scope>NUCLEOTIDE SEQUENCE [LARGE SCALE GENOMIC DNA]</scope>
    <source>
        <strain evidence="1 2">A3</strain>
    </source>
</reference>
<gene>
    <name evidence="1" type="ORF">EV148_101604</name>
</gene>
<sequence length="225" mass="23522">MPAVLPLLLLAAVPATPIFCDPGSQSPGPGGSGRECNLTRAALPDPGSRVARSDYSTIAVGAGANDALTGNIALELPATHEHTVTLVEFGIDIPTPNGGRDGGVFALRARVAPRAYSRLEWVWYDGSPSLSVTPDGPSPHEIDALAGPAPMTSNVYINVAPAPDWCHVYLFTSDSDDQFFEAYKTIAPEGSSCVPSSLRAGVIGDDLEVGMGAAYHFYSDWLIGP</sequence>
<organism evidence="1 2">
    <name type="scientific">Dokdonella fugitiva</name>
    <dbReference type="NCBI Taxonomy" id="328517"/>
    <lineage>
        <taxon>Bacteria</taxon>
        <taxon>Pseudomonadati</taxon>
        <taxon>Pseudomonadota</taxon>
        <taxon>Gammaproteobacteria</taxon>
        <taxon>Lysobacterales</taxon>
        <taxon>Rhodanobacteraceae</taxon>
        <taxon>Dokdonella</taxon>
    </lineage>
</organism>
<dbReference type="AlphaFoldDB" id="A0A4R2IKF9"/>